<feature type="compositionally biased region" description="Low complexity" evidence="8">
    <location>
        <begin position="561"/>
        <end position="580"/>
    </location>
</feature>
<evidence type="ECO:0000256" key="5">
    <source>
        <dbReference type="ARBA" id="ARBA00023180"/>
    </source>
</evidence>
<dbReference type="CDD" id="cd07066">
    <property type="entry name" value="CRD_FZ"/>
    <property type="match status" value="1"/>
</dbReference>
<feature type="compositionally biased region" description="Polar residues" evidence="8">
    <location>
        <begin position="1590"/>
        <end position="1610"/>
    </location>
</feature>
<dbReference type="SUPFAM" id="SSF57625">
    <property type="entry name" value="Invertebrate chitin-binding proteins"/>
    <property type="match status" value="5"/>
</dbReference>
<evidence type="ECO:0000259" key="12">
    <source>
        <dbReference type="PROSITE" id="PS50940"/>
    </source>
</evidence>
<evidence type="ECO:0000256" key="3">
    <source>
        <dbReference type="ARBA" id="ARBA00022737"/>
    </source>
</evidence>
<dbReference type="GO" id="GO:0008061">
    <property type="term" value="F:chitin binding"/>
    <property type="evidence" value="ECO:0007669"/>
    <property type="project" value="InterPro"/>
</dbReference>
<feature type="disulfide bond" evidence="7">
    <location>
        <begin position="218"/>
        <end position="264"/>
    </location>
</feature>
<dbReference type="Pfam" id="PF01392">
    <property type="entry name" value="Fz"/>
    <property type="match status" value="1"/>
</dbReference>
<dbReference type="PROSITE" id="PS50940">
    <property type="entry name" value="CHIT_BIND_II"/>
    <property type="match status" value="3"/>
</dbReference>
<feature type="region of interest" description="Disordered" evidence="8">
    <location>
        <begin position="747"/>
        <end position="771"/>
    </location>
</feature>
<feature type="chain" id="PRO_5036273388" evidence="9">
    <location>
        <begin position="18"/>
        <end position="1909"/>
    </location>
</feature>
<feature type="signal peptide" evidence="9">
    <location>
        <begin position="1"/>
        <end position="17"/>
    </location>
</feature>
<dbReference type="CDD" id="cd00054">
    <property type="entry name" value="EGF_CA"/>
    <property type="match status" value="2"/>
</dbReference>
<dbReference type="Gene3D" id="2.170.140.10">
    <property type="entry name" value="Chitin binding domain"/>
    <property type="match status" value="5"/>
</dbReference>
<dbReference type="PROSITE" id="PS50038">
    <property type="entry name" value="FZ"/>
    <property type="match status" value="1"/>
</dbReference>
<feature type="region of interest" description="Disordered" evidence="8">
    <location>
        <begin position="1034"/>
        <end position="1055"/>
    </location>
</feature>
<feature type="region of interest" description="Disordered" evidence="8">
    <location>
        <begin position="535"/>
        <end position="582"/>
    </location>
</feature>
<organism evidence="13 15">
    <name type="scientific">Didymodactylos carnosus</name>
    <dbReference type="NCBI Taxonomy" id="1234261"/>
    <lineage>
        <taxon>Eukaryota</taxon>
        <taxon>Metazoa</taxon>
        <taxon>Spiralia</taxon>
        <taxon>Gnathifera</taxon>
        <taxon>Rotifera</taxon>
        <taxon>Eurotatoria</taxon>
        <taxon>Bdelloidea</taxon>
        <taxon>Philodinida</taxon>
        <taxon>Philodinidae</taxon>
        <taxon>Didymodactylos</taxon>
    </lineage>
</organism>
<evidence type="ECO:0000256" key="7">
    <source>
        <dbReference type="PROSITE-ProRule" id="PRU00090"/>
    </source>
</evidence>
<name>A0A8S2DF54_9BILA</name>
<feature type="non-terminal residue" evidence="13">
    <location>
        <position position="1909"/>
    </location>
</feature>
<feature type="domain" description="Chitin-binding type-2" evidence="12">
    <location>
        <begin position="1715"/>
        <end position="1776"/>
    </location>
</feature>
<dbReference type="Pfam" id="PF01607">
    <property type="entry name" value="CBM_14"/>
    <property type="match status" value="4"/>
</dbReference>
<dbReference type="Gene3D" id="2.10.25.10">
    <property type="entry name" value="Laminin"/>
    <property type="match status" value="2"/>
</dbReference>
<evidence type="ECO:0000256" key="6">
    <source>
        <dbReference type="PROSITE-ProRule" id="PRU00076"/>
    </source>
</evidence>
<dbReference type="PROSITE" id="PS50026">
    <property type="entry name" value="EGF_3"/>
    <property type="match status" value="3"/>
</dbReference>
<feature type="compositionally biased region" description="Basic and acidic residues" evidence="8">
    <location>
        <begin position="1074"/>
        <end position="1091"/>
    </location>
</feature>
<feature type="domain" description="Chitin-binding type-2" evidence="12">
    <location>
        <begin position="1148"/>
        <end position="1207"/>
    </location>
</feature>
<reference evidence="13" key="1">
    <citation type="submission" date="2021-02" db="EMBL/GenBank/DDBJ databases">
        <authorList>
            <person name="Nowell W R."/>
        </authorList>
    </citation>
    <scope>NUCLEOTIDE SEQUENCE</scope>
</reference>
<dbReference type="EMBL" id="CAJOBA010003770">
    <property type="protein sequence ID" value="CAF3692442.1"/>
    <property type="molecule type" value="Genomic_DNA"/>
</dbReference>
<feature type="region of interest" description="Disordered" evidence="8">
    <location>
        <begin position="1074"/>
        <end position="1116"/>
    </location>
</feature>
<evidence type="ECO:0000259" key="10">
    <source>
        <dbReference type="PROSITE" id="PS50026"/>
    </source>
</evidence>
<comment type="caution">
    <text evidence="6">Lacks conserved residue(s) required for the propagation of feature annotation.</text>
</comment>
<dbReference type="SMART" id="SM00494">
    <property type="entry name" value="ChtBD2"/>
    <property type="match status" value="5"/>
</dbReference>
<dbReference type="Gene3D" id="1.10.2000.10">
    <property type="entry name" value="Frizzled cysteine-rich domain"/>
    <property type="match status" value="1"/>
</dbReference>
<dbReference type="InterPro" id="IPR020067">
    <property type="entry name" value="Frizzled_dom"/>
</dbReference>
<dbReference type="PROSITE" id="PS01186">
    <property type="entry name" value="EGF_2"/>
    <property type="match status" value="1"/>
</dbReference>
<protein>
    <submittedName>
        <fullName evidence="13">Uncharacterized protein</fullName>
    </submittedName>
</protein>
<sequence>MTWLLLQCAVLVTLVSTYSYVERSRPGRKSYSDLYGGKDNHDSGSRLYDDSYKKQDYGYSKGRSSYGGDSYRDRDYIEDDYSSDAKYGQHRSMGGGYGFRPPFPVPIPVPLIFGAPFAPGIGVPFGGPALAGAPLGGVGAPLGGGVPAVAAPVGGAVGAPIAAATPAVAASVGPVATPAIAGSTGGVVAGSTQAQTVAKDSVCYNIIDTTYPSFSTYCSVLPQTTYALPNWFNHQEKYEVNQQLALFQPALDAPCFKHLRMFICPLLFPPCKDQAILPCASFCRAIQSRCSGYDLASINCDSLPSKSEFCPTLANTGRSFPPTSEAYDYTASVQQSPLYSSQRSYEPQSTYNSGGSSYGATPVNNFATGNNYGEQSSYGSNSASNYVAPSQNIPSYNYRSQSTFTNLVSPPLVNSYSGGGGDSSYSSLSQNVLPSFSSSSNNGAQSSYNSGGSSYGSTSATNYPAANNYVAPSSYDSNSRSGLSRSSAQFVPSYSGSNDYAAPSVSLTVAKTNDYGSDLGFSAVAAQNVPSFANSNNNGPQSYGSYSAPAQNVPSFTNSDNSGQQSSSYNAGGSSYGSPSVNPSGSYGSFSAPVQNVPAFANSDNSGQQSSSYNAGSSYGSPSVNPDGSYGSYSAPAQNVPSYSNSNSYGEQVLSDSIGDGSLYPNNCPQSASNPCTPDGKQYYPLPGAPSCYIQCAFDIMIIKNCPANLVWNTILDVCDWPDFRYTTSKEEYNNNGYDGATNSYTSQSTGVVPTSQQNSGYNQPSTSYSSSYATGPVNSGDYGLKSMLNNIGNQRNAQFVQSSLPTNAVGPWRRKKRQLLNRKKRQFVGPYGGGPFPFPPLPVGFEVPIGLPVAPIAFPGPIGFPGVLNGFGGPGFGGPGFGDVIPSIPGPFPIPPPGPFPFPVPVPIPAPIPLPPPPIPVPIPAPIPIPPPIGPISPLLPPLPVNIPATLVPGPLFPFAGLGGPFPGGVASPFAGFPGGYGGPYGGSFPGGFPGGFETFPGSYPFPGGFGGGYPGPFIEPYPYPTSFPSIEPSGPYGMHHRKHHKHSDYDGDYDKGYKKDYDRGYGKDYDRGYNKGYKDGHDKDYDRSKNYKKSYSDNDDSSYNDYHRRKRQYSTTPLIKDNNLEGRLPAYATKEEKIEITIPIDGSPCIGKGNKGNVAHPTDRTKYISCLTDVKYEIMECPKGLIYNRVSDQCEKMNGEALCESKPCMNDGQCYATSTTEYKCTCREMFTGDRCETPLSSCVNEPCGKGVECVTLKADDYPQDYACVCDERKSYGLTCDKNTVPNPCMTVDGNQQYYPFAFSSRAYVQCNGEKINLLPCPSGLYWNQEKKTCDHAETSPAKPASDQPTYISSDSISVVNYIQKPSTQRQLLSSSNEDIIFRPRQQLNNRRLQTIQQYSSDQQLFNKPVRLNSYSTRQQSDQYSGMLPQRQQQPINSYGGYMQNDQQRLQTSLRDIIQPSSESLSLEAKSQLFADNNDLLQEQPQLNAYGQILNGDVSSKIGSRSMQQRQMNSYGSNQQRQLSNDLPQTSLTLNQYSSQPSSYGQQKQFGDISQSFISPNQRTQTFRSMNSNQPSFADKTSSFFSQRQQPVNYGSGSSDLSGNVQNDIGSPRRVINGLLNSQYQQPQQQNAYKKKRRRRQLPYQTSQLMYSKSALDNPLSYLSSSFKHSPMALTRTQQTWIPQNYQTVAYSNAYQPTFVQTTLDQQIPLSFSDQLCQGRAPGSVITHPSTTKKFIVCVDTAKGVEQDCPSGLHYNTIAARCERKANQNEPPCSSNPCLNGGQCSEDGPVAYKCNCVEGFSGVQCEIDSRACDQQPCGPQGLCQGFRYGAALPYICICPRFSYGPNCQQTFPNPCTEDGTHPLGFTDKGFIMCDGTQYYIQSCPSELVWDSSVQTCIRPGTQFPDQSQ</sequence>
<feature type="domain" description="EGF-like" evidence="10">
    <location>
        <begin position="1770"/>
        <end position="1807"/>
    </location>
</feature>
<dbReference type="SUPFAM" id="SSF63501">
    <property type="entry name" value="Frizzled cysteine-rich domain"/>
    <property type="match status" value="1"/>
</dbReference>
<dbReference type="GO" id="GO:0005576">
    <property type="term" value="C:extracellular region"/>
    <property type="evidence" value="ECO:0007669"/>
    <property type="project" value="InterPro"/>
</dbReference>
<comment type="caution">
    <text evidence="13">The sequence shown here is derived from an EMBL/GenBank/DDBJ whole genome shotgun (WGS) entry which is preliminary data.</text>
</comment>
<keyword evidence="3" id="KW-0677">Repeat</keyword>
<keyword evidence="1 6" id="KW-0245">EGF-like domain</keyword>
<proteinExistence type="predicted"/>
<dbReference type="Proteomes" id="UP000682733">
    <property type="component" value="Unassembled WGS sequence"/>
</dbReference>
<evidence type="ECO:0000259" key="11">
    <source>
        <dbReference type="PROSITE" id="PS50038"/>
    </source>
</evidence>
<dbReference type="InterPro" id="IPR036508">
    <property type="entry name" value="Chitin-bd_dom_sf"/>
</dbReference>
<feature type="compositionally biased region" description="Polar residues" evidence="8">
    <location>
        <begin position="1419"/>
        <end position="1438"/>
    </location>
</feature>
<evidence type="ECO:0000256" key="1">
    <source>
        <dbReference type="ARBA" id="ARBA00022536"/>
    </source>
</evidence>
<feature type="disulfide bond" evidence="6">
    <location>
        <begin position="1839"/>
        <end position="1848"/>
    </location>
</feature>
<dbReference type="SMART" id="SM00063">
    <property type="entry name" value="FRI"/>
    <property type="match status" value="1"/>
</dbReference>
<dbReference type="Proteomes" id="UP000677228">
    <property type="component" value="Unassembled WGS sequence"/>
</dbReference>
<feature type="disulfide bond" evidence="6">
    <location>
        <begin position="1228"/>
        <end position="1237"/>
    </location>
</feature>
<feature type="region of interest" description="Disordered" evidence="8">
    <location>
        <begin position="1504"/>
        <end position="1523"/>
    </location>
</feature>
<feature type="domain" description="EGF-like" evidence="10">
    <location>
        <begin position="1809"/>
        <end position="1849"/>
    </location>
</feature>
<evidence type="ECO:0000256" key="9">
    <source>
        <dbReference type="SAM" id="SignalP"/>
    </source>
</evidence>
<feature type="region of interest" description="Disordered" evidence="8">
    <location>
        <begin position="1419"/>
        <end position="1443"/>
    </location>
</feature>
<evidence type="ECO:0000313" key="15">
    <source>
        <dbReference type="Proteomes" id="UP000677228"/>
    </source>
</evidence>
<evidence type="ECO:0000313" key="13">
    <source>
        <dbReference type="EMBL" id="CAF0913761.1"/>
    </source>
</evidence>
<keyword evidence="4 6" id="KW-1015">Disulfide bond</keyword>
<feature type="domain" description="Chitin-binding type-2" evidence="12">
    <location>
        <begin position="1287"/>
        <end position="1345"/>
    </location>
</feature>
<feature type="domain" description="EGF-like" evidence="10">
    <location>
        <begin position="1201"/>
        <end position="1238"/>
    </location>
</feature>
<dbReference type="InterPro" id="IPR000742">
    <property type="entry name" value="EGF"/>
</dbReference>
<accession>A0A8S2DF54</accession>
<dbReference type="InterPro" id="IPR002557">
    <property type="entry name" value="Chitin-bd_dom"/>
</dbReference>
<dbReference type="Pfam" id="PF00008">
    <property type="entry name" value="EGF"/>
    <property type="match status" value="1"/>
</dbReference>
<dbReference type="PANTHER" id="PTHR24049">
    <property type="entry name" value="CRUMBS FAMILY MEMBER"/>
    <property type="match status" value="1"/>
</dbReference>
<evidence type="ECO:0000256" key="4">
    <source>
        <dbReference type="ARBA" id="ARBA00023157"/>
    </source>
</evidence>
<evidence type="ECO:0000256" key="8">
    <source>
        <dbReference type="SAM" id="MobiDB-lite"/>
    </source>
</evidence>
<dbReference type="InterPro" id="IPR036790">
    <property type="entry name" value="Frizzled_dom_sf"/>
</dbReference>
<gene>
    <name evidence="13" type="ORF">OVA965_LOCUS10259</name>
    <name evidence="14" type="ORF">TMI583_LOCUS10255</name>
</gene>
<dbReference type="FunFam" id="2.10.25.10:FF:000012">
    <property type="entry name" value="Delta-like protein"/>
    <property type="match status" value="1"/>
</dbReference>
<dbReference type="SMART" id="SM00181">
    <property type="entry name" value="EGF"/>
    <property type="match status" value="4"/>
</dbReference>
<feature type="compositionally biased region" description="Polar residues" evidence="8">
    <location>
        <begin position="535"/>
        <end position="560"/>
    </location>
</feature>
<dbReference type="SUPFAM" id="SSF57196">
    <property type="entry name" value="EGF/Laminin"/>
    <property type="match status" value="2"/>
</dbReference>
<dbReference type="PROSITE" id="PS00022">
    <property type="entry name" value="EGF_1"/>
    <property type="match status" value="3"/>
</dbReference>
<dbReference type="EMBL" id="CAJNOK010003769">
    <property type="protein sequence ID" value="CAF0913761.1"/>
    <property type="molecule type" value="Genomic_DNA"/>
</dbReference>
<dbReference type="InterPro" id="IPR051022">
    <property type="entry name" value="Notch_Cell-Fate_Det"/>
</dbReference>
<feature type="compositionally biased region" description="Low complexity" evidence="8">
    <location>
        <begin position="605"/>
        <end position="623"/>
    </location>
</feature>
<feature type="disulfide bond" evidence="6">
    <location>
        <begin position="1797"/>
        <end position="1806"/>
    </location>
</feature>
<keyword evidence="2 9" id="KW-0732">Signal</keyword>
<evidence type="ECO:0000256" key="2">
    <source>
        <dbReference type="ARBA" id="ARBA00022729"/>
    </source>
</evidence>
<keyword evidence="5" id="KW-0325">Glycoprotein</keyword>
<feature type="region of interest" description="Disordered" evidence="8">
    <location>
        <begin position="436"/>
        <end position="457"/>
    </location>
</feature>
<feature type="region of interest" description="Disordered" evidence="8">
    <location>
        <begin position="599"/>
        <end position="636"/>
    </location>
</feature>
<feature type="domain" description="FZ" evidence="11">
    <location>
        <begin position="198"/>
        <end position="313"/>
    </location>
</feature>
<evidence type="ECO:0000313" key="14">
    <source>
        <dbReference type="EMBL" id="CAF3692442.1"/>
    </source>
</evidence>
<feature type="region of interest" description="Disordered" evidence="8">
    <location>
        <begin position="1590"/>
        <end position="1642"/>
    </location>
</feature>